<dbReference type="AlphaFoldDB" id="A0AAV4F2K7"/>
<dbReference type="EMBL" id="BMAT01011148">
    <property type="protein sequence ID" value="GFR67457.1"/>
    <property type="molecule type" value="Genomic_DNA"/>
</dbReference>
<evidence type="ECO:0000313" key="2">
    <source>
        <dbReference type="Proteomes" id="UP000762676"/>
    </source>
</evidence>
<comment type="caution">
    <text evidence="1">The sequence shown here is derived from an EMBL/GenBank/DDBJ whole genome shotgun (WGS) entry which is preliminary data.</text>
</comment>
<protein>
    <submittedName>
        <fullName evidence="1">Uncharacterized protein</fullName>
    </submittedName>
</protein>
<accession>A0AAV4F2K7</accession>
<proteinExistence type="predicted"/>
<evidence type="ECO:0000313" key="1">
    <source>
        <dbReference type="EMBL" id="GFR67457.1"/>
    </source>
</evidence>
<dbReference type="Proteomes" id="UP000762676">
    <property type="component" value="Unassembled WGS sequence"/>
</dbReference>
<sequence>MWSCIFTREKGQRGKVVSASDSRYGGRGFDSRPCHVTIALGKQFTLTFPSPPTCKMGTQLQAFLEFEIYAPATPCLWVKSGLQMYWSAGALVALLCGDTVNEEKYSEKD</sequence>
<gene>
    <name evidence="1" type="ORF">ElyMa_005582900</name>
</gene>
<keyword evidence="2" id="KW-1185">Reference proteome</keyword>
<name>A0AAV4F2K7_9GAST</name>
<organism evidence="1 2">
    <name type="scientific">Elysia marginata</name>
    <dbReference type="NCBI Taxonomy" id="1093978"/>
    <lineage>
        <taxon>Eukaryota</taxon>
        <taxon>Metazoa</taxon>
        <taxon>Spiralia</taxon>
        <taxon>Lophotrochozoa</taxon>
        <taxon>Mollusca</taxon>
        <taxon>Gastropoda</taxon>
        <taxon>Heterobranchia</taxon>
        <taxon>Euthyneura</taxon>
        <taxon>Panpulmonata</taxon>
        <taxon>Sacoglossa</taxon>
        <taxon>Placobranchoidea</taxon>
        <taxon>Plakobranchidae</taxon>
        <taxon>Elysia</taxon>
    </lineage>
</organism>
<reference evidence="1 2" key="1">
    <citation type="journal article" date="2021" name="Elife">
        <title>Chloroplast acquisition without the gene transfer in kleptoplastic sea slugs, Plakobranchus ocellatus.</title>
        <authorList>
            <person name="Maeda T."/>
            <person name="Takahashi S."/>
            <person name="Yoshida T."/>
            <person name="Shimamura S."/>
            <person name="Takaki Y."/>
            <person name="Nagai Y."/>
            <person name="Toyoda A."/>
            <person name="Suzuki Y."/>
            <person name="Arimoto A."/>
            <person name="Ishii H."/>
            <person name="Satoh N."/>
            <person name="Nishiyama T."/>
            <person name="Hasebe M."/>
            <person name="Maruyama T."/>
            <person name="Minagawa J."/>
            <person name="Obokata J."/>
            <person name="Shigenobu S."/>
        </authorList>
    </citation>
    <scope>NUCLEOTIDE SEQUENCE [LARGE SCALE GENOMIC DNA]</scope>
</reference>